<dbReference type="EMBL" id="WBOF01000002">
    <property type="protein sequence ID" value="MQS16349.1"/>
    <property type="molecule type" value="Genomic_DNA"/>
</dbReference>
<organism evidence="5 9">
    <name type="scientific">Streptomyces kaniharaensis</name>
    <dbReference type="NCBI Taxonomy" id="212423"/>
    <lineage>
        <taxon>Bacteria</taxon>
        <taxon>Bacillati</taxon>
        <taxon>Actinomycetota</taxon>
        <taxon>Actinomycetes</taxon>
        <taxon>Kitasatosporales</taxon>
        <taxon>Streptomycetaceae</taxon>
        <taxon>Streptomyces</taxon>
    </lineage>
</organism>
<gene>
    <name evidence="3" type="ORF">F7Q99_21245</name>
    <name evidence="4" type="ORF">F7Q99_28725</name>
    <name evidence="5" type="ORF">F7Q99_29650</name>
    <name evidence="6" type="ORF">F7Q99_30100</name>
    <name evidence="7" type="ORF">F7Q99_30470</name>
    <name evidence="8" type="ORF">F7Q99_34495</name>
</gene>
<dbReference type="EMBL" id="WBOF01000001">
    <property type="protein sequence ID" value="MQS14720.1"/>
    <property type="molecule type" value="Genomic_DNA"/>
</dbReference>
<dbReference type="EMBL" id="WBOF01000003">
    <property type="protein sequence ID" value="MQS17159.1"/>
    <property type="molecule type" value="Genomic_DNA"/>
</dbReference>
<keyword evidence="9" id="KW-1185">Reference proteome</keyword>
<protein>
    <submittedName>
        <fullName evidence="5">Uncharacterized protein</fullName>
    </submittedName>
</protein>
<dbReference type="Proteomes" id="UP000450000">
    <property type="component" value="Unassembled WGS sequence"/>
</dbReference>
<dbReference type="EMBL" id="WBOF01000002">
    <property type="protein sequence ID" value="MQS16114.1"/>
    <property type="molecule type" value="Genomic_DNA"/>
</dbReference>
<evidence type="ECO:0000313" key="7">
    <source>
        <dbReference type="EMBL" id="MQS16409.1"/>
    </source>
</evidence>
<sequence length="167" mass="18035">MAQNLMVWLLERRVVLEERVERLRKQLADTEAEVARLEAAEVVYRQYQEDADAGHPDAEAWQQALEEATGGEPAAPAPGAGVTPGAAGQLLIPHCGQDSGPQDLPADYQAIMGIVADGDGPLQAKDVARELGLDPVPAKVEPVRGKLRKLAERGWITRTAAGRYLPR</sequence>
<dbReference type="EMBL" id="WBOF01000002">
    <property type="protein sequence ID" value="MQS16409.1"/>
    <property type="molecule type" value="Genomic_DNA"/>
</dbReference>
<evidence type="ECO:0000313" key="4">
    <source>
        <dbReference type="EMBL" id="MQS16114.1"/>
    </source>
</evidence>
<evidence type="ECO:0000256" key="1">
    <source>
        <dbReference type="SAM" id="Coils"/>
    </source>
</evidence>
<dbReference type="EMBL" id="WBOF01000002">
    <property type="protein sequence ID" value="MQS16269.1"/>
    <property type="molecule type" value="Genomic_DNA"/>
</dbReference>
<comment type="caution">
    <text evidence="5">The sequence shown here is derived from an EMBL/GenBank/DDBJ whole genome shotgun (WGS) entry which is preliminary data.</text>
</comment>
<evidence type="ECO:0000313" key="6">
    <source>
        <dbReference type="EMBL" id="MQS16349.1"/>
    </source>
</evidence>
<dbReference type="RefSeq" id="WP_153463723.1">
    <property type="nucleotide sequence ID" value="NZ_WBOF01000001.1"/>
</dbReference>
<evidence type="ECO:0000313" key="3">
    <source>
        <dbReference type="EMBL" id="MQS14720.1"/>
    </source>
</evidence>
<evidence type="ECO:0000313" key="9">
    <source>
        <dbReference type="Proteomes" id="UP000450000"/>
    </source>
</evidence>
<evidence type="ECO:0000313" key="8">
    <source>
        <dbReference type="EMBL" id="MQS17159.1"/>
    </source>
</evidence>
<accession>A0A6N7L0A5</accession>
<evidence type="ECO:0000256" key="2">
    <source>
        <dbReference type="SAM" id="MobiDB-lite"/>
    </source>
</evidence>
<dbReference type="AlphaFoldDB" id="A0A6N7L0A5"/>
<evidence type="ECO:0000313" key="5">
    <source>
        <dbReference type="EMBL" id="MQS16269.1"/>
    </source>
</evidence>
<name>A0A6N7L0A5_9ACTN</name>
<keyword evidence="1" id="KW-0175">Coiled coil</keyword>
<feature type="compositionally biased region" description="Low complexity" evidence="2">
    <location>
        <begin position="67"/>
        <end position="88"/>
    </location>
</feature>
<feature type="region of interest" description="Disordered" evidence="2">
    <location>
        <begin position="67"/>
        <end position="90"/>
    </location>
</feature>
<feature type="coiled-coil region" evidence="1">
    <location>
        <begin position="13"/>
        <end position="40"/>
    </location>
</feature>
<reference evidence="5 9" key="1">
    <citation type="submission" date="2019-09" db="EMBL/GenBank/DDBJ databases">
        <title>Genome Sequences of Streptomyces kaniharaensis ATCC 21070.</title>
        <authorList>
            <person name="Zhu W."/>
            <person name="De Crecy-Lagard V."/>
            <person name="Richards N.G."/>
        </authorList>
    </citation>
    <scope>NUCLEOTIDE SEQUENCE [LARGE SCALE GENOMIC DNA]</scope>
    <source>
        <strain evidence="5 9">SF-557</strain>
    </source>
</reference>
<dbReference type="OrthoDB" id="4336306at2"/>
<proteinExistence type="predicted"/>